<evidence type="ECO:0000256" key="5">
    <source>
        <dbReference type="ARBA" id="ARBA00023054"/>
    </source>
</evidence>
<gene>
    <name evidence="7" type="ORF">C0J50_1312</name>
</gene>
<sequence>MSLDAHAVNLDVLYQHILLTEQQASENTRRLHEVKSAITKTEEKIKSFTEKLEHDHIELDEKSQLEAEMMLQLNVIKRKQQEIQKKKEELLEQQNGLRQEMARVIREAAEEKEKFMKAIRAFNSEFNLLRKTDIMFCSQTKSEIERLESEAEALTKAMETMKQENSQLISLRTERESLQAELQELNSHLAELERELEEAVALTESLKTEREKAIQKPQTDSTCLRLKKELQAHKELEMLHEALSTEIQYLRSKLSQEPSVC</sequence>
<keyword evidence="8" id="KW-1185">Reference proteome</keyword>
<dbReference type="GO" id="GO:0005737">
    <property type="term" value="C:cytoplasm"/>
    <property type="evidence" value="ECO:0007669"/>
    <property type="project" value="UniProtKB-SubCell"/>
</dbReference>
<dbReference type="Proteomes" id="UP001205998">
    <property type="component" value="Unassembled WGS sequence"/>
</dbReference>
<dbReference type="EMBL" id="MU565024">
    <property type="protein sequence ID" value="KAI5611671.1"/>
    <property type="molecule type" value="Genomic_DNA"/>
</dbReference>
<organism evidence="7 8">
    <name type="scientific">Silurus asotus</name>
    <name type="common">Amur catfish</name>
    <name type="synonym">Parasilurus asotus</name>
    <dbReference type="NCBI Taxonomy" id="30991"/>
    <lineage>
        <taxon>Eukaryota</taxon>
        <taxon>Metazoa</taxon>
        <taxon>Chordata</taxon>
        <taxon>Craniata</taxon>
        <taxon>Vertebrata</taxon>
        <taxon>Euteleostomi</taxon>
        <taxon>Actinopterygii</taxon>
        <taxon>Neopterygii</taxon>
        <taxon>Teleostei</taxon>
        <taxon>Ostariophysi</taxon>
        <taxon>Siluriformes</taxon>
        <taxon>Siluridae</taxon>
        <taxon>Silurus</taxon>
    </lineage>
</organism>
<proteinExistence type="inferred from homology"/>
<evidence type="ECO:0000256" key="6">
    <source>
        <dbReference type="SAM" id="Coils"/>
    </source>
</evidence>
<dbReference type="InterPro" id="IPR029618">
    <property type="entry name" value="CCDC172"/>
</dbReference>
<evidence type="ECO:0000256" key="4">
    <source>
        <dbReference type="ARBA" id="ARBA00022490"/>
    </source>
</evidence>
<dbReference type="PANTHER" id="PTHR22419:SF2">
    <property type="entry name" value="COILED-COIL DOMAIN-CONTAINING PROTEIN 172"/>
    <property type="match status" value="1"/>
</dbReference>
<accession>A0AAD5A8L5</accession>
<dbReference type="AlphaFoldDB" id="A0AAD5A8L5"/>
<keyword evidence="5 6" id="KW-0175">Coiled coil</keyword>
<reference evidence="7" key="1">
    <citation type="submission" date="2018-07" db="EMBL/GenBank/DDBJ databases">
        <title>Comparative genomics of catfishes provides insights into carnivory and benthic adaptation.</title>
        <authorList>
            <person name="Zhang Y."/>
            <person name="Wang D."/>
            <person name="Peng Z."/>
            <person name="Zheng S."/>
            <person name="Shao F."/>
            <person name="Tao W."/>
        </authorList>
    </citation>
    <scope>NUCLEOTIDE SEQUENCE</scope>
    <source>
        <strain evidence="7">Chongqing</strain>
    </source>
</reference>
<evidence type="ECO:0000256" key="1">
    <source>
        <dbReference type="ARBA" id="ARBA00004496"/>
    </source>
</evidence>
<comment type="subcellular location">
    <subcellularLocation>
        <location evidence="1">Cytoplasm</location>
    </subcellularLocation>
</comment>
<dbReference type="PANTHER" id="PTHR22419">
    <property type="entry name" value="COILED-COIL DOMAIN-CONTAINING PROTEIN 172"/>
    <property type="match status" value="1"/>
</dbReference>
<evidence type="ECO:0000256" key="3">
    <source>
        <dbReference type="ARBA" id="ARBA00022327"/>
    </source>
</evidence>
<evidence type="ECO:0000313" key="7">
    <source>
        <dbReference type="EMBL" id="KAI5611671.1"/>
    </source>
</evidence>
<name>A0AAD5A8L5_SILAS</name>
<keyword evidence="4" id="KW-0963">Cytoplasm</keyword>
<protein>
    <recommendedName>
        <fullName evidence="3">Coiled-coil domain-containing protein 172</fullName>
    </recommendedName>
</protein>
<evidence type="ECO:0000256" key="2">
    <source>
        <dbReference type="ARBA" id="ARBA00008975"/>
    </source>
</evidence>
<comment type="similarity">
    <text evidence="2">Belongs to the CCDC172 family.</text>
</comment>
<feature type="coiled-coil region" evidence="6">
    <location>
        <begin position="31"/>
        <end position="216"/>
    </location>
</feature>
<comment type="caution">
    <text evidence="7">The sequence shown here is derived from an EMBL/GenBank/DDBJ whole genome shotgun (WGS) entry which is preliminary data.</text>
</comment>
<evidence type="ECO:0000313" key="8">
    <source>
        <dbReference type="Proteomes" id="UP001205998"/>
    </source>
</evidence>